<evidence type="ECO:0000313" key="3">
    <source>
        <dbReference type="Proteomes" id="UP000198510"/>
    </source>
</evidence>
<accession>A0A1G9LGB5</accession>
<dbReference type="OrthoDB" id="238183at2"/>
<gene>
    <name evidence="2" type="ORF">SAMN05421823_10741</name>
</gene>
<organism evidence="2 3">
    <name type="scientific">Catalinimonas alkaloidigena</name>
    <dbReference type="NCBI Taxonomy" id="1075417"/>
    <lineage>
        <taxon>Bacteria</taxon>
        <taxon>Pseudomonadati</taxon>
        <taxon>Bacteroidota</taxon>
        <taxon>Cytophagia</taxon>
        <taxon>Cytophagales</taxon>
        <taxon>Catalimonadaceae</taxon>
        <taxon>Catalinimonas</taxon>
    </lineage>
</organism>
<name>A0A1G9LGB5_9BACT</name>
<protein>
    <recommendedName>
        <fullName evidence="1">Conserved hypothetical protein CHP03032 domain-containing protein</fullName>
    </recommendedName>
</protein>
<dbReference type="AlphaFoldDB" id="A0A1G9LGB5"/>
<dbReference type="InterPro" id="IPR017481">
    <property type="entry name" value="CHP03032"/>
</dbReference>
<reference evidence="2 3" key="1">
    <citation type="submission" date="2016-10" db="EMBL/GenBank/DDBJ databases">
        <authorList>
            <person name="de Groot N.N."/>
        </authorList>
    </citation>
    <scope>NUCLEOTIDE SEQUENCE [LARGE SCALE GENOMIC DNA]</scope>
    <source>
        <strain evidence="2 3">DSM 25186</strain>
    </source>
</reference>
<dbReference type="EMBL" id="FNFO01000007">
    <property type="protein sequence ID" value="SDL61022.1"/>
    <property type="molecule type" value="Genomic_DNA"/>
</dbReference>
<dbReference type="Pfam" id="PF16261">
    <property type="entry name" value="DUF4915"/>
    <property type="match status" value="1"/>
</dbReference>
<dbReference type="RefSeq" id="WP_089684270.1">
    <property type="nucleotide sequence ID" value="NZ_FNFO01000007.1"/>
</dbReference>
<keyword evidence="3" id="KW-1185">Reference proteome</keyword>
<feature type="domain" description="Conserved hypothetical protein CHP03032" evidence="1">
    <location>
        <begin position="76"/>
        <end position="234"/>
    </location>
</feature>
<dbReference type="STRING" id="1075417.SAMN05421823_10741"/>
<dbReference type="SUPFAM" id="SSF63825">
    <property type="entry name" value="YWTD domain"/>
    <property type="match status" value="1"/>
</dbReference>
<sequence length="345" mass="38871">MLENISFLATCVGAYGDSGLGTGGFFLWHRGEGVVIDNLDSTGLVFTKGLCYRFIRALQTLVIYDASGVRSTVRLSEAKDVHDIYVTEKEVIVVSTGTNEVHWYDWRGEIIRKWSPGGNGDAWHLNCLYGVDTEIYISAFGKFDNHRDWNGNCRDTGFVMKMHTEELIIEGLSGPHNPRKIHNRWLICDSHKRGIRIIENGENNFVNLGGFTRGIAVTSKGWLVGVSADRKSALENPTGKIKLVESERCEIMEEVSVPFPEIYDIVEITPEFGSAIISDPSKYLISLSDKEKANLKNQVNLGLEEIYRQNAIIDHLKKKNAYLAKKKSKDSLFKKVFHRIKSRLG</sequence>
<dbReference type="Proteomes" id="UP000198510">
    <property type="component" value="Unassembled WGS sequence"/>
</dbReference>
<proteinExistence type="predicted"/>
<evidence type="ECO:0000259" key="1">
    <source>
        <dbReference type="Pfam" id="PF16261"/>
    </source>
</evidence>
<evidence type="ECO:0000313" key="2">
    <source>
        <dbReference type="EMBL" id="SDL61022.1"/>
    </source>
</evidence>